<name>A0AAF0HF48_9HYPH</name>
<sequence>MLTDDILLTVLNSAWSLKTSSKWSIENPAKGQCGVTSLIINDLLGGEIAKTDVSGEFHFYNLINGRRVDFTDSQFPAALEYDDIPSSRAEALLDTSQDQYMTLKAAMEQKLSKLYL</sequence>
<dbReference type="InterPro" id="IPR056238">
    <property type="entry name" value="YunG-like"/>
</dbReference>
<dbReference type="Proteomes" id="UP000298664">
    <property type="component" value="Chromosome Linear"/>
</dbReference>
<evidence type="ECO:0000313" key="2">
    <source>
        <dbReference type="Proteomes" id="UP000298664"/>
    </source>
</evidence>
<protein>
    <recommendedName>
        <fullName evidence="3">YunG</fullName>
    </recommendedName>
</protein>
<accession>A0AAF0HF48</accession>
<dbReference type="Pfam" id="PF24585">
    <property type="entry name" value="YunG"/>
    <property type="match status" value="1"/>
</dbReference>
<reference evidence="1" key="1">
    <citation type="submission" date="2023-05" db="EMBL/GenBank/DDBJ databases">
        <title>Complete genome sequence of Agrobacterium larrymoorei CFBP5477.</title>
        <authorList>
            <person name="Yen H.-C."/>
            <person name="Chou L."/>
            <person name="Lin Y.-C."/>
            <person name="Lai E.-M."/>
            <person name="Kuo C.-H."/>
        </authorList>
    </citation>
    <scope>NUCLEOTIDE SEQUENCE</scope>
    <source>
        <strain evidence="1">CFBP5477</strain>
    </source>
</reference>
<gene>
    <name evidence="1" type="ORF">CFBP5477_019300</name>
</gene>
<dbReference type="RefSeq" id="WP_137395303.1">
    <property type="nucleotide sequence ID" value="NZ_CP124734.1"/>
</dbReference>
<evidence type="ECO:0000313" key="1">
    <source>
        <dbReference type="EMBL" id="WHA43386.1"/>
    </source>
</evidence>
<dbReference type="EMBL" id="CP124734">
    <property type="protein sequence ID" value="WHA43386.1"/>
    <property type="molecule type" value="Genomic_DNA"/>
</dbReference>
<evidence type="ECO:0008006" key="3">
    <source>
        <dbReference type="Google" id="ProtNLM"/>
    </source>
</evidence>
<proteinExistence type="predicted"/>
<organism evidence="1 2">
    <name type="scientific">Agrobacterium larrymoorei</name>
    <dbReference type="NCBI Taxonomy" id="160699"/>
    <lineage>
        <taxon>Bacteria</taxon>
        <taxon>Pseudomonadati</taxon>
        <taxon>Pseudomonadota</taxon>
        <taxon>Alphaproteobacteria</taxon>
        <taxon>Hyphomicrobiales</taxon>
        <taxon>Rhizobiaceae</taxon>
        <taxon>Rhizobium/Agrobacterium group</taxon>
        <taxon>Agrobacterium</taxon>
    </lineage>
</organism>
<dbReference type="AlphaFoldDB" id="A0AAF0HF48"/>